<comment type="caution">
    <text evidence="3">The sequence shown here is derived from an EMBL/GenBank/DDBJ whole genome shotgun (WGS) entry which is preliminary data.</text>
</comment>
<sequence>MRLLGIAVLLSTLLVAPPAVAESDIEDYASYEPSSKCHPRARPGTDYLAHWMVRKFGGGFGGTARPCDRKATSEHQNGRAFDWSLDATKRADRQRARTFMSRIFQTDRHGNTDAWARRMGVMYIIWNDTMYPAWDHFEPEPYLSSSCPRRPRCSKTLRHRDHLHLSLTTRGARGLTSWYDGRL</sequence>
<dbReference type="EMBL" id="JBHSMD010000004">
    <property type="protein sequence ID" value="MFC5494297.1"/>
    <property type="molecule type" value="Genomic_DNA"/>
</dbReference>
<keyword evidence="4" id="KW-1185">Reference proteome</keyword>
<reference evidence="4" key="1">
    <citation type="journal article" date="2019" name="Int. J. Syst. Evol. Microbiol.">
        <title>The Global Catalogue of Microorganisms (GCM) 10K type strain sequencing project: providing services to taxonomists for standard genome sequencing and annotation.</title>
        <authorList>
            <consortium name="The Broad Institute Genomics Platform"/>
            <consortium name="The Broad Institute Genome Sequencing Center for Infectious Disease"/>
            <person name="Wu L."/>
            <person name="Ma J."/>
        </authorList>
    </citation>
    <scope>NUCLEOTIDE SEQUENCE [LARGE SCALE GENOMIC DNA]</scope>
    <source>
        <strain evidence="4">KACC 13778</strain>
    </source>
</reference>
<keyword evidence="1" id="KW-0732">Signal</keyword>
<dbReference type="InterPro" id="IPR058593">
    <property type="entry name" value="ARB_07466-like_C"/>
</dbReference>
<protein>
    <recommendedName>
        <fullName evidence="2">ARB-07466-like C-terminal domain-containing protein</fullName>
    </recommendedName>
</protein>
<evidence type="ECO:0000256" key="1">
    <source>
        <dbReference type="SAM" id="SignalP"/>
    </source>
</evidence>
<organism evidence="3 4">
    <name type="scientific">Nocardioides caricicola</name>
    <dbReference type="NCBI Taxonomy" id="634770"/>
    <lineage>
        <taxon>Bacteria</taxon>
        <taxon>Bacillati</taxon>
        <taxon>Actinomycetota</taxon>
        <taxon>Actinomycetes</taxon>
        <taxon>Propionibacteriales</taxon>
        <taxon>Nocardioidaceae</taxon>
        <taxon>Nocardioides</taxon>
    </lineage>
</organism>
<dbReference type="RefSeq" id="WP_345180293.1">
    <property type="nucleotide sequence ID" value="NZ_BAABFQ010000007.1"/>
</dbReference>
<gene>
    <name evidence="3" type="ORF">ACFPKY_14360</name>
</gene>
<dbReference type="Pfam" id="PF26571">
    <property type="entry name" value="VldE"/>
    <property type="match status" value="1"/>
</dbReference>
<evidence type="ECO:0000313" key="4">
    <source>
        <dbReference type="Proteomes" id="UP001595956"/>
    </source>
</evidence>
<evidence type="ECO:0000259" key="2">
    <source>
        <dbReference type="Pfam" id="PF26571"/>
    </source>
</evidence>
<feature type="signal peptide" evidence="1">
    <location>
        <begin position="1"/>
        <end position="21"/>
    </location>
</feature>
<name>A0ABW0N5P9_9ACTN</name>
<dbReference type="Proteomes" id="UP001595956">
    <property type="component" value="Unassembled WGS sequence"/>
</dbReference>
<feature type="chain" id="PRO_5045063175" description="ARB-07466-like C-terminal domain-containing protein" evidence="1">
    <location>
        <begin position="22"/>
        <end position="183"/>
    </location>
</feature>
<proteinExistence type="predicted"/>
<accession>A0ABW0N5P9</accession>
<evidence type="ECO:0000313" key="3">
    <source>
        <dbReference type="EMBL" id="MFC5494297.1"/>
    </source>
</evidence>
<feature type="domain" description="ARB-07466-like C-terminal" evidence="2">
    <location>
        <begin position="40"/>
        <end position="133"/>
    </location>
</feature>